<evidence type="ECO:0000313" key="3">
    <source>
        <dbReference type="Proteomes" id="UP000267536"/>
    </source>
</evidence>
<dbReference type="PANTHER" id="PTHR12993:SF26">
    <property type="entry name" value="1D-MYO-INOSITOL 2-ACETAMIDO-2-DEOXY-ALPHA-D-GLUCOPYRANOSIDE DEACETYLASE"/>
    <property type="match status" value="1"/>
</dbReference>
<sequence>MTVPRMMLVHAHPDDESLWTGGTIARHVELGGDVSVVTATWATGTSRHGELCNALTELGVTREPIMLGFADDGVPVSAPGARRFCDVSFDKQVRILVGHIRRLRPEILLTYDPVGIYGHRDHVHAHRLALAAADAAGASMLHRSTGPAWRIRSVYMATIADWMIEDVVDDFFPTISRYALPGTPSSGIDLELDVSAWVKKKAAAVASHRSEVERSQMISSLMNLPRERRDRLFGTECYIRRDLVRGGVDL</sequence>
<keyword evidence="1" id="KW-0862">Zinc</keyword>
<keyword evidence="3" id="KW-1185">Reference proteome</keyword>
<accession>A0A3N4GXV9</accession>
<dbReference type="Gene3D" id="3.40.50.10320">
    <property type="entry name" value="LmbE-like"/>
    <property type="match status" value="1"/>
</dbReference>
<dbReference type="GO" id="GO:0016811">
    <property type="term" value="F:hydrolase activity, acting on carbon-nitrogen (but not peptide) bonds, in linear amides"/>
    <property type="evidence" value="ECO:0007669"/>
    <property type="project" value="TreeGrafter"/>
</dbReference>
<name>A0A3N4GXV9_9ACTN</name>
<gene>
    <name evidence="2" type="ORF">EF294_17195</name>
</gene>
<dbReference type="RefSeq" id="WP_123932166.1">
    <property type="nucleotide sequence ID" value="NZ_JBPSDP010000015.1"/>
</dbReference>
<dbReference type="Proteomes" id="UP000267536">
    <property type="component" value="Unassembled WGS sequence"/>
</dbReference>
<reference evidence="2 3" key="1">
    <citation type="submission" date="2018-11" db="EMBL/GenBank/DDBJ databases">
        <title>Draft genome sequence of Gordonia sp. RS15-1S isolated from rice stems.</title>
        <authorList>
            <person name="Muangham S."/>
        </authorList>
    </citation>
    <scope>NUCLEOTIDE SEQUENCE [LARGE SCALE GENOMIC DNA]</scope>
    <source>
        <strain evidence="2 3">RS15-1S</strain>
    </source>
</reference>
<organism evidence="2 3">
    <name type="scientific">Gordonia oryzae</name>
    <dbReference type="NCBI Taxonomy" id="2487349"/>
    <lineage>
        <taxon>Bacteria</taxon>
        <taxon>Bacillati</taxon>
        <taxon>Actinomycetota</taxon>
        <taxon>Actinomycetes</taxon>
        <taxon>Mycobacteriales</taxon>
        <taxon>Gordoniaceae</taxon>
        <taxon>Gordonia</taxon>
    </lineage>
</organism>
<evidence type="ECO:0000313" key="2">
    <source>
        <dbReference type="EMBL" id="RPA57814.1"/>
    </source>
</evidence>
<dbReference type="AlphaFoldDB" id="A0A3N4GXV9"/>
<proteinExistence type="predicted"/>
<dbReference type="Pfam" id="PF02585">
    <property type="entry name" value="PIG-L"/>
    <property type="match status" value="1"/>
</dbReference>
<protein>
    <submittedName>
        <fullName evidence="2">GlcNAc-PI de-N-acetylase</fullName>
    </submittedName>
</protein>
<dbReference type="InterPro" id="IPR003737">
    <property type="entry name" value="GlcNAc_PI_deacetylase-related"/>
</dbReference>
<evidence type="ECO:0000256" key="1">
    <source>
        <dbReference type="ARBA" id="ARBA00022833"/>
    </source>
</evidence>
<dbReference type="SUPFAM" id="SSF102588">
    <property type="entry name" value="LmbE-like"/>
    <property type="match status" value="1"/>
</dbReference>
<dbReference type="GO" id="GO:0016137">
    <property type="term" value="P:glycoside metabolic process"/>
    <property type="evidence" value="ECO:0007669"/>
    <property type="project" value="UniProtKB-ARBA"/>
</dbReference>
<dbReference type="OrthoDB" id="158614at2"/>
<comment type="caution">
    <text evidence="2">The sequence shown here is derived from an EMBL/GenBank/DDBJ whole genome shotgun (WGS) entry which is preliminary data.</text>
</comment>
<dbReference type="InterPro" id="IPR024078">
    <property type="entry name" value="LmbE-like_dom_sf"/>
</dbReference>
<dbReference type="PANTHER" id="PTHR12993">
    <property type="entry name" value="N-ACETYLGLUCOSAMINYL-PHOSPHATIDYLINOSITOL DE-N-ACETYLASE-RELATED"/>
    <property type="match status" value="1"/>
</dbReference>
<dbReference type="EMBL" id="RKMH01000014">
    <property type="protein sequence ID" value="RPA57814.1"/>
    <property type="molecule type" value="Genomic_DNA"/>
</dbReference>